<sequence length="40" mass="4632">MNFNSNINIAPKSFWVLFFTVISFSPTPDSRLPTLGYYVF</sequence>
<gene>
    <name evidence="1" type="ORF">M595_2800</name>
</gene>
<dbReference type="AlphaFoldDB" id="U7QLE4"/>
<dbReference type="Proteomes" id="UP000017127">
    <property type="component" value="Unassembled WGS sequence"/>
</dbReference>
<comment type="caution">
    <text evidence="1">The sequence shown here is derived from an EMBL/GenBank/DDBJ whole genome shotgun (WGS) entry which is preliminary data.</text>
</comment>
<name>U7QLE4_9CYAN</name>
<evidence type="ECO:0000313" key="1">
    <source>
        <dbReference type="EMBL" id="ERT07241.1"/>
    </source>
</evidence>
<proteinExistence type="predicted"/>
<evidence type="ECO:0000313" key="2">
    <source>
        <dbReference type="Proteomes" id="UP000017127"/>
    </source>
</evidence>
<accession>U7QLE4</accession>
<organism evidence="1 2">
    <name type="scientific">Lyngbya aestuarii BL J</name>
    <dbReference type="NCBI Taxonomy" id="1348334"/>
    <lineage>
        <taxon>Bacteria</taxon>
        <taxon>Bacillati</taxon>
        <taxon>Cyanobacteriota</taxon>
        <taxon>Cyanophyceae</taxon>
        <taxon>Oscillatoriophycideae</taxon>
        <taxon>Oscillatoriales</taxon>
        <taxon>Microcoleaceae</taxon>
        <taxon>Lyngbya</taxon>
    </lineage>
</organism>
<keyword evidence="2" id="KW-1185">Reference proteome</keyword>
<dbReference type="EMBL" id="AUZM01000024">
    <property type="protein sequence ID" value="ERT07241.1"/>
    <property type="molecule type" value="Genomic_DNA"/>
</dbReference>
<reference evidence="1 2" key="1">
    <citation type="journal article" date="2013" name="Front. Microbiol.">
        <title>Comparative genomic analyses of the cyanobacterium, Lyngbya aestuarii BL J, a powerful hydrogen producer.</title>
        <authorList>
            <person name="Kothari A."/>
            <person name="Vaughn M."/>
            <person name="Garcia-Pichel F."/>
        </authorList>
    </citation>
    <scope>NUCLEOTIDE SEQUENCE [LARGE SCALE GENOMIC DNA]</scope>
    <source>
        <strain evidence="1 2">BL J</strain>
    </source>
</reference>
<protein>
    <submittedName>
        <fullName evidence="1">Uncharacterized protein</fullName>
    </submittedName>
</protein>